<evidence type="ECO:0008006" key="4">
    <source>
        <dbReference type="Google" id="ProtNLM"/>
    </source>
</evidence>
<proteinExistence type="predicted"/>
<dbReference type="Proteomes" id="UP000249458">
    <property type="component" value="Unassembled WGS sequence"/>
</dbReference>
<gene>
    <name evidence="2" type="ORF">B1207_10465</name>
</gene>
<keyword evidence="1" id="KW-0472">Membrane</keyword>
<feature type="transmembrane region" description="Helical" evidence="1">
    <location>
        <begin position="28"/>
        <end position="46"/>
    </location>
</feature>
<protein>
    <recommendedName>
        <fullName evidence="4">Transmembrane protein</fullName>
    </recommendedName>
</protein>
<accession>A0A364LI56</accession>
<name>A0A364LI56_9GAMM</name>
<reference evidence="2 3" key="1">
    <citation type="submission" date="2017-02" db="EMBL/GenBank/DDBJ databases">
        <title>Legionella quilivanii strain from human: case report and whole genome sequencing analysis.</title>
        <authorList>
            <person name="Lalancette C."/>
            <person name="Leduc J.-M."/>
            <person name="Levesque S."/>
            <person name="Fournier E."/>
            <person name="Saoud J."/>
            <person name="Faucher S.P."/>
            <person name="Bernard K."/>
            <person name="Martineau C."/>
            <person name="Longtin J."/>
        </authorList>
    </citation>
    <scope>NUCLEOTIDE SEQUENCE [LARGE SCALE GENOMIC DNA]</scope>
    <source>
        <strain evidence="2 3">ID143958</strain>
    </source>
</reference>
<dbReference type="EMBL" id="MVJN01000007">
    <property type="protein sequence ID" value="RAP35988.1"/>
    <property type="molecule type" value="Genomic_DNA"/>
</dbReference>
<evidence type="ECO:0000313" key="3">
    <source>
        <dbReference type="Proteomes" id="UP000249458"/>
    </source>
</evidence>
<keyword evidence="1" id="KW-0812">Transmembrane</keyword>
<sequence>MNWTSVLICATIGAACSAVRYFISKQKSTTISVLALIALPVTLYLFSPYISNTVKASKLEEKYKENPLLNTISKKHPEEFKEFITISKKAVYNHEPTATIDGYTISLIRRVFSKHLNTASDEAIFRLITAQRDIYQILLKEHPEDIVKIELNQIDDSVVHLEELYPHLTEKIQKIEEEVILSENTVKTPIDDTLAKKKLAIIYSNLEKQFGEQNVFMTFTLPKSLPAATSAQIIFSYYQALLDCGKEDTALIAKYTMAA</sequence>
<dbReference type="RefSeq" id="WP_112219916.1">
    <property type="nucleotide sequence ID" value="NZ_MVJN01000007.1"/>
</dbReference>
<organism evidence="2 3">
    <name type="scientific">Legionella quinlivanii</name>
    <dbReference type="NCBI Taxonomy" id="45073"/>
    <lineage>
        <taxon>Bacteria</taxon>
        <taxon>Pseudomonadati</taxon>
        <taxon>Pseudomonadota</taxon>
        <taxon>Gammaproteobacteria</taxon>
        <taxon>Legionellales</taxon>
        <taxon>Legionellaceae</taxon>
        <taxon>Legionella</taxon>
    </lineage>
</organism>
<evidence type="ECO:0000256" key="1">
    <source>
        <dbReference type="SAM" id="Phobius"/>
    </source>
</evidence>
<keyword evidence="1" id="KW-1133">Transmembrane helix</keyword>
<dbReference type="AlphaFoldDB" id="A0A364LI56"/>
<evidence type="ECO:0000313" key="2">
    <source>
        <dbReference type="EMBL" id="RAP35988.1"/>
    </source>
</evidence>
<comment type="caution">
    <text evidence="2">The sequence shown here is derived from an EMBL/GenBank/DDBJ whole genome shotgun (WGS) entry which is preliminary data.</text>
</comment>